<accession>A0A1H2XWF8</accession>
<dbReference type="STRING" id="1545044.SAMN05444276_102649"/>
<dbReference type="PANTHER" id="PTHR14389">
    <property type="entry name" value="SI:CH1073-475A24.1"/>
    <property type="match status" value="1"/>
</dbReference>
<dbReference type="GO" id="GO:0004252">
    <property type="term" value="F:serine-type endopeptidase activity"/>
    <property type="evidence" value="ECO:0007669"/>
    <property type="project" value="InterPro"/>
</dbReference>
<sequence>MLSPDDSTRLARLLASAVSVAELERYVWQATGDRLFVEYADMHLPLRPAIEQLLAALERDGTTEWLARVVYREKPQRGDVRAALRAAFPDLTRADTTATASFDVQSAGAPHPEVPGNGGPALRRLVRPNLAQIDLKAWVQRLERVMAQVGRIESNGRPFGTGFLVGDGLVLTNWHVVDFARKAGAADTLAVRFDYHRLPDGTEAGTEFPVERVVDERPCAPGEMGTRPDDPPAADELDYALLRLSGSTAERGWQTLRPGPPLGPDAPIIIVQHPQGEPMKMALDDNALIGPVHKGLRLRYRTNTQPGSSGSPVFDWDLNLVGLHHLGDPALNDPAYNQAVPVGLVAQSIATRAPGVLPP</sequence>
<dbReference type="InterPro" id="IPR043504">
    <property type="entry name" value="Peptidase_S1_PA_chymotrypsin"/>
</dbReference>
<dbReference type="InterPro" id="IPR009003">
    <property type="entry name" value="Peptidase_S1_PA"/>
</dbReference>
<name>A0A1H2XWF8_9RHOB</name>
<dbReference type="PRINTS" id="PR01774">
    <property type="entry name" value="EXFOLTOXIN"/>
</dbReference>
<dbReference type="Pfam" id="PF13365">
    <property type="entry name" value="Trypsin_2"/>
    <property type="match status" value="1"/>
</dbReference>
<dbReference type="SUPFAM" id="SSF50494">
    <property type="entry name" value="Trypsin-like serine proteases"/>
    <property type="match status" value="1"/>
</dbReference>
<dbReference type="GO" id="GO:0006508">
    <property type="term" value="P:proteolysis"/>
    <property type="evidence" value="ECO:0007669"/>
    <property type="project" value="InterPro"/>
</dbReference>
<keyword evidence="2" id="KW-1185">Reference proteome</keyword>
<dbReference type="EMBL" id="FNNA01000002">
    <property type="protein sequence ID" value="SDW97151.1"/>
    <property type="molecule type" value="Genomic_DNA"/>
</dbReference>
<evidence type="ECO:0000313" key="1">
    <source>
        <dbReference type="EMBL" id="SDW97151.1"/>
    </source>
</evidence>
<dbReference type="Gene3D" id="2.40.10.10">
    <property type="entry name" value="Trypsin-like serine proteases"/>
    <property type="match status" value="2"/>
</dbReference>
<dbReference type="InterPro" id="IPR008353">
    <property type="entry name" value="Peptidase_S1B_tx"/>
</dbReference>
<gene>
    <name evidence="1" type="ORF">SAMN05444276_102649</name>
</gene>
<evidence type="ECO:0000313" key="2">
    <source>
        <dbReference type="Proteomes" id="UP000182944"/>
    </source>
</evidence>
<organism evidence="1 2">
    <name type="scientific">Paracoccus sanguinis</name>
    <dbReference type="NCBI Taxonomy" id="1545044"/>
    <lineage>
        <taxon>Bacteria</taxon>
        <taxon>Pseudomonadati</taxon>
        <taxon>Pseudomonadota</taxon>
        <taxon>Alphaproteobacteria</taxon>
        <taxon>Rhodobacterales</taxon>
        <taxon>Paracoccaceae</taxon>
        <taxon>Paracoccus</taxon>
    </lineage>
</organism>
<reference evidence="2" key="1">
    <citation type="submission" date="2016-10" db="EMBL/GenBank/DDBJ databases">
        <authorList>
            <person name="Varghese N."/>
            <person name="Submissions S."/>
        </authorList>
    </citation>
    <scope>NUCLEOTIDE SEQUENCE [LARGE SCALE GENOMIC DNA]</scope>
    <source>
        <strain evidence="2">DSM 29303</strain>
    </source>
</reference>
<proteinExistence type="predicted"/>
<dbReference type="Proteomes" id="UP000182944">
    <property type="component" value="Unassembled WGS sequence"/>
</dbReference>
<dbReference type="PANTHER" id="PTHR14389:SF3">
    <property type="entry name" value="PROTEIN FAM111A-LIKE"/>
    <property type="match status" value="1"/>
</dbReference>
<protein>
    <submittedName>
        <fullName evidence="1">Trypsin-like peptidase domain-containing protein</fullName>
    </submittedName>
</protein>
<dbReference type="AlphaFoldDB" id="A0A1H2XWF8"/>